<feature type="domain" description="Response regulatory" evidence="2">
    <location>
        <begin position="8"/>
        <end position="91"/>
    </location>
</feature>
<comment type="caution">
    <text evidence="3">The sequence shown here is derived from an EMBL/GenBank/DDBJ whole genome shotgun (WGS) entry which is preliminary data.</text>
</comment>
<evidence type="ECO:0000313" key="3">
    <source>
        <dbReference type="EMBL" id="KGJ71595.1"/>
    </source>
</evidence>
<feature type="modified residue" description="4-aspartylphosphate" evidence="1">
    <location>
        <position position="59"/>
    </location>
</feature>
<dbReference type="STRING" id="1001240.GY21_21125"/>
<evidence type="ECO:0000256" key="1">
    <source>
        <dbReference type="PROSITE-ProRule" id="PRU00169"/>
    </source>
</evidence>
<dbReference type="EMBL" id="JPXF01000190">
    <property type="protein sequence ID" value="KGJ71595.1"/>
    <property type="molecule type" value="Genomic_DNA"/>
</dbReference>
<dbReference type="InterPro" id="IPR011006">
    <property type="entry name" value="CheY-like_superfamily"/>
</dbReference>
<dbReference type="Proteomes" id="UP000029864">
    <property type="component" value="Unassembled WGS sequence"/>
</dbReference>
<keyword evidence="1" id="KW-0597">Phosphoprotein</keyword>
<dbReference type="AlphaFoldDB" id="A0A099J071"/>
<accession>A0A099J071</accession>
<dbReference type="SUPFAM" id="SSF52172">
    <property type="entry name" value="CheY-like"/>
    <property type="match status" value="1"/>
</dbReference>
<dbReference type="PROSITE" id="PS50110">
    <property type="entry name" value="RESPONSE_REGULATORY"/>
    <property type="match status" value="1"/>
</dbReference>
<dbReference type="RefSeq" id="WP_236629179.1">
    <property type="nucleotide sequence ID" value="NZ_JPXF01000190.1"/>
</dbReference>
<dbReference type="Gene3D" id="3.40.50.2300">
    <property type="match status" value="1"/>
</dbReference>
<feature type="non-terminal residue" evidence="3">
    <location>
        <position position="91"/>
    </location>
</feature>
<keyword evidence="4" id="KW-1185">Reference proteome</keyword>
<dbReference type="PANTHER" id="PTHR45526">
    <property type="entry name" value="TRANSCRIPTIONAL REGULATORY PROTEIN DPIA"/>
    <property type="match status" value="1"/>
</dbReference>
<dbReference type="Pfam" id="PF00072">
    <property type="entry name" value="Response_reg"/>
    <property type="match status" value="1"/>
</dbReference>
<organism evidence="3 4">
    <name type="scientific">Cryobacterium roopkundense</name>
    <dbReference type="NCBI Taxonomy" id="1001240"/>
    <lineage>
        <taxon>Bacteria</taxon>
        <taxon>Bacillati</taxon>
        <taxon>Actinomycetota</taxon>
        <taxon>Actinomycetes</taxon>
        <taxon>Micrococcales</taxon>
        <taxon>Microbacteriaceae</taxon>
        <taxon>Cryobacterium</taxon>
    </lineage>
</organism>
<dbReference type="InterPro" id="IPR001789">
    <property type="entry name" value="Sig_transdc_resp-reg_receiver"/>
</dbReference>
<sequence length="91" mass="9732">MSVPGTIRTLIVDDDASVCRLHVRYVEGLAGFTVVGTAATGQEAVDFAAANEVDLILLDMHLPDFSGIEVLHRLRGLTRDAIDVIVVDVGE</sequence>
<dbReference type="eggNOG" id="COG4565">
    <property type="taxonomic scope" value="Bacteria"/>
</dbReference>
<protein>
    <recommendedName>
        <fullName evidence="2">Response regulatory domain-containing protein</fullName>
    </recommendedName>
</protein>
<evidence type="ECO:0000313" key="4">
    <source>
        <dbReference type="Proteomes" id="UP000029864"/>
    </source>
</evidence>
<name>A0A099J071_9MICO</name>
<gene>
    <name evidence="3" type="ORF">GY21_21125</name>
</gene>
<proteinExistence type="predicted"/>
<evidence type="ECO:0000259" key="2">
    <source>
        <dbReference type="PROSITE" id="PS50110"/>
    </source>
</evidence>
<dbReference type="GO" id="GO:0000156">
    <property type="term" value="F:phosphorelay response regulator activity"/>
    <property type="evidence" value="ECO:0007669"/>
    <property type="project" value="TreeGrafter"/>
</dbReference>
<dbReference type="InterPro" id="IPR051271">
    <property type="entry name" value="2C-system_Tx_regulators"/>
</dbReference>
<dbReference type="PANTHER" id="PTHR45526:SF1">
    <property type="entry name" value="TRANSCRIPTIONAL REGULATORY PROTEIN DCUR-RELATED"/>
    <property type="match status" value="1"/>
</dbReference>
<reference evidence="3 4" key="1">
    <citation type="submission" date="2014-08" db="EMBL/GenBank/DDBJ databases">
        <authorList>
            <person name="Sisinthy S."/>
        </authorList>
    </citation>
    <scope>NUCLEOTIDE SEQUENCE [LARGE SCALE GENOMIC DNA]</scope>
    <source>
        <strain evidence="3 4">RuG17</strain>
    </source>
</reference>